<gene>
    <name evidence="1" type="ORF">BS50DRAFT_651171</name>
</gene>
<sequence>MAASTIGNCSLNKVESFVLDHSIYSLHCIEDTLYSLLEVKEAIDQQSLIKFQTLRSNVFTHVIENDWNLSLCTLGELNRLIEEFQVDKYFEEDPTAPPSEVVAVLIGLVAAISAGESIFHQELPKGGEEERHQLRVWVGLLKERGELWMKFPTYSSRPLTRSCSVSRTSGASQIIKRRSSNASASIAGGVTPDAQVNFMSQAVAGRNKALVAANVKIRQQEVELAQLRAVSKAMRSFSEKSNQATKDALQAEIDAAVPQIKSAGPIGRLSDSISFKETDSDNDVENFTGMVAKWWAANNDTVIQSAQYFDLPIPST</sequence>
<evidence type="ECO:0000313" key="1">
    <source>
        <dbReference type="EMBL" id="PSN61760.1"/>
    </source>
</evidence>
<organism evidence="1 2">
    <name type="scientific">Corynespora cassiicola Philippines</name>
    <dbReference type="NCBI Taxonomy" id="1448308"/>
    <lineage>
        <taxon>Eukaryota</taxon>
        <taxon>Fungi</taxon>
        <taxon>Dikarya</taxon>
        <taxon>Ascomycota</taxon>
        <taxon>Pezizomycotina</taxon>
        <taxon>Dothideomycetes</taxon>
        <taxon>Pleosporomycetidae</taxon>
        <taxon>Pleosporales</taxon>
        <taxon>Corynesporascaceae</taxon>
        <taxon>Corynespora</taxon>
    </lineage>
</organism>
<evidence type="ECO:0000313" key="2">
    <source>
        <dbReference type="Proteomes" id="UP000240883"/>
    </source>
</evidence>
<accession>A0A2T2N8R3</accession>
<dbReference type="AlphaFoldDB" id="A0A2T2N8R3"/>
<dbReference type="Proteomes" id="UP000240883">
    <property type="component" value="Unassembled WGS sequence"/>
</dbReference>
<name>A0A2T2N8R3_CORCC</name>
<reference evidence="1 2" key="1">
    <citation type="journal article" date="2018" name="Front. Microbiol.">
        <title>Genome-Wide Analysis of Corynespora cassiicola Leaf Fall Disease Putative Effectors.</title>
        <authorList>
            <person name="Lopez D."/>
            <person name="Ribeiro S."/>
            <person name="Label P."/>
            <person name="Fumanal B."/>
            <person name="Venisse J.S."/>
            <person name="Kohler A."/>
            <person name="de Oliveira R.R."/>
            <person name="Labutti K."/>
            <person name="Lipzen A."/>
            <person name="Lail K."/>
            <person name="Bauer D."/>
            <person name="Ohm R.A."/>
            <person name="Barry K.W."/>
            <person name="Spatafora J."/>
            <person name="Grigoriev I.V."/>
            <person name="Martin F.M."/>
            <person name="Pujade-Renaud V."/>
        </authorList>
    </citation>
    <scope>NUCLEOTIDE SEQUENCE [LARGE SCALE GENOMIC DNA]</scope>
    <source>
        <strain evidence="1 2">Philippines</strain>
    </source>
</reference>
<dbReference type="EMBL" id="KZ678143">
    <property type="protein sequence ID" value="PSN61760.1"/>
    <property type="molecule type" value="Genomic_DNA"/>
</dbReference>
<keyword evidence="2" id="KW-1185">Reference proteome</keyword>
<protein>
    <submittedName>
        <fullName evidence="1">Uncharacterized protein</fullName>
    </submittedName>
</protein>
<proteinExistence type="predicted"/>